<evidence type="ECO:0000313" key="2">
    <source>
        <dbReference type="Proteomes" id="UP001303473"/>
    </source>
</evidence>
<dbReference type="AlphaFoldDB" id="A0AAN6MVF5"/>
<proteinExistence type="predicted"/>
<dbReference type="EMBL" id="MU854075">
    <property type="protein sequence ID" value="KAK3933765.1"/>
    <property type="molecule type" value="Genomic_DNA"/>
</dbReference>
<reference evidence="2" key="1">
    <citation type="journal article" date="2023" name="Mol. Phylogenet. Evol.">
        <title>Genome-scale phylogeny and comparative genomics of the fungal order Sordariales.</title>
        <authorList>
            <person name="Hensen N."/>
            <person name="Bonometti L."/>
            <person name="Westerberg I."/>
            <person name="Brannstrom I.O."/>
            <person name="Guillou S."/>
            <person name="Cros-Aarteil S."/>
            <person name="Calhoun S."/>
            <person name="Haridas S."/>
            <person name="Kuo A."/>
            <person name="Mondo S."/>
            <person name="Pangilinan J."/>
            <person name="Riley R."/>
            <person name="LaButti K."/>
            <person name="Andreopoulos B."/>
            <person name="Lipzen A."/>
            <person name="Chen C."/>
            <person name="Yan M."/>
            <person name="Daum C."/>
            <person name="Ng V."/>
            <person name="Clum A."/>
            <person name="Steindorff A."/>
            <person name="Ohm R.A."/>
            <person name="Martin F."/>
            <person name="Silar P."/>
            <person name="Natvig D.O."/>
            <person name="Lalanne C."/>
            <person name="Gautier V."/>
            <person name="Ament-Velasquez S.L."/>
            <person name="Kruys A."/>
            <person name="Hutchinson M.I."/>
            <person name="Powell A.J."/>
            <person name="Barry K."/>
            <person name="Miller A.N."/>
            <person name="Grigoriev I.V."/>
            <person name="Debuchy R."/>
            <person name="Gladieux P."/>
            <person name="Hiltunen Thoren M."/>
            <person name="Johannesson H."/>
        </authorList>
    </citation>
    <scope>NUCLEOTIDE SEQUENCE [LARGE SCALE GENOMIC DNA]</scope>
    <source>
        <strain evidence="2">CBS 340.73</strain>
    </source>
</reference>
<sequence>MKEDIDNDVAKDDDLLRKKISELFGDKATLGEETVGSGGYDFAPLNICGVLVCIKSDHGAVRVLGGKDAENVETHPEQREQYCIVHVNKNQSCAILGGSKYRCIYS</sequence>
<protein>
    <submittedName>
        <fullName evidence="1">Uncharacterized protein</fullName>
    </submittedName>
</protein>
<organism evidence="1 2">
    <name type="scientific">Diplogelasinospora grovesii</name>
    <dbReference type="NCBI Taxonomy" id="303347"/>
    <lineage>
        <taxon>Eukaryota</taxon>
        <taxon>Fungi</taxon>
        <taxon>Dikarya</taxon>
        <taxon>Ascomycota</taxon>
        <taxon>Pezizomycotina</taxon>
        <taxon>Sordariomycetes</taxon>
        <taxon>Sordariomycetidae</taxon>
        <taxon>Sordariales</taxon>
        <taxon>Diplogelasinosporaceae</taxon>
        <taxon>Diplogelasinospora</taxon>
    </lineage>
</organism>
<gene>
    <name evidence="1" type="ORF">QBC46DRAFT_275147</name>
</gene>
<accession>A0AAN6MVF5</accession>
<evidence type="ECO:0000313" key="1">
    <source>
        <dbReference type="EMBL" id="KAK3933765.1"/>
    </source>
</evidence>
<keyword evidence="2" id="KW-1185">Reference proteome</keyword>
<dbReference type="Proteomes" id="UP001303473">
    <property type="component" value="Unassembled WGS sequence"/>
</dbReference>
<comment type="caution">
    <text evidence="1">The sequence shown here is derived from an EMBL/GenBank/DDBJ whole genome shotgun (WGS) entry which is preliminary data.</text>
</comment>
<name>A0AAN6MVF5_9PEZI</name>